<dbReference type="RefSeq" id="WP_145905277.1">
    <property type="nucleotide sequence ID" value="NZ_BAAAMZ010000011.1"/>
</dbReference>
<keyword evidence="1" id="KW-0547">Nucleotide-binding</keyword>
<dbReference type="InterPro" id="IPR011761">
    <property type="entry name" value="ATP-grasp"/>
</dbReference>
<dbReference type="InterPro" id="IPR005479">
    <property type="entry name" value="CPAse_ATP-bd"/>
</dbReference>
<dbReference type="Gene3D" id="3.30.470.20">
    <property type="entry name" value="ATP-grasp fold, B domain"/>
    <property type="match status" value="1"/>
</dbReference>
<reference evidence="3 4" key="1">
    <citation type="submission" date="2019-06" db="EMBL/GenBank/DDBJ databases">
        <title>Sequencing the genomes of 1000 actinobacteria strains.</title>
        <authorList>
            <person name="Klenk H.-P."/>
        </authorList>
    </citation>
    <scope>NUCLEOTIDE SEQUENCE [LARGE SCALE GENOMIC DNA]</scope>
    <source>
        <strain evidence="3 4">DSM 44826</strain>
    </source>
</reference>
<dbReference type="GO" id="GO:0005524">
    <property type="term" value="F:ATP binding"/>
    <property type="evidence" value="ECO:0007669"/>
    <property type="project" value="UniProtKB-UniRule"/>
</dbReference>
<dbReference type="PROSITE" id="PS50975">
    <property type="entry name" value="ATP_GRASP"/>
    <property type="match status" value="1"/>
</dbReference>
<evidence type="ECO:0000313" key="4">
    <source>
        <dbReference type="Proteomes" id="UP000317940"/>
    </source>
</evidence>
<evidence type="ECO:0000256" key="1">
    <source>
        <dbReference type="PROSITE-ProRule" id="PRU00409"/>
    </source>
</evidence>
<dbReference type="GO" id="GO:0046872">
    <property type="term" value="F:metal ion binding"/>
    <property type="evidence" value="ECO:0007669"/>
    <property type="project" value="InterPro"/>
</dbReference>
<dbReference type="EMBL" id="VIWT01000001">
    <property type="protein sequence ID" value="TWF98925.1"/>
    <property type="molecule type" value="Genomic_DNA"/>
</dbReference>
<comment type="caution">
    <text evidence="3">The sequence shown here is derived from an EMBL/GenBank/DDBJ whole genome shotgun (WGS) entry which is preliminary data.</text>
</comment>
<name>A0A561UHV4_9ACTN</name>
<feature type="domain" description="ATP-grasp" evidence="2">
    <location>
        <begin position="154"/>
        <end position="353"/>
    </location>
</feature>
<keyword evidence="1" id="KW-0067">ATP-binding</keyword>
<dbReference type="Pfam" id="PF02786">
    <property type="entry name" value="CPSase_L_D2"/>
    <property type="match status" value="1"/>
</dbReference>
<dbReference type="AlphaFoldDB" id="A0A561UHV4"/>
<dbReference type="SUPFAM" id="SSF56059">
    <property type="entry name" value="Glutathione synthetase ATP-binding domain-like"/>
    <property type="match status" value="1"/>
</dbReference>
<proteinExistence type="predicted"/>
<accession>A0A561UHV4</accession>
<gene>
    <name evidence="3" type="ORF">FHX73_112755</name>
</gene>
<keyword evidence="4" id="KW-1185">Reference proteome</keyword>
<evidence type="ECO:0000259" key="2">
    <source>
        <dbReference type="PROSITE" id="PS50975"/>
    </source>
</evidence>
<organism evidence="3 4">
    <name type="scientific">Kitasatospora viridis</name>
    <dbReference type="NCBI Taxonomy" id="281105"/>
    <lineage>
        <taxon>Bacteria</taxon>
        <taxon>Bacillati</taxon>
        <taxon>Actinomycetota</taxon>
        <taxon>Actinomycetes</taxon>
        <taxon>Kitasatosporales</taxon>
        <taxon>Streptomycetaceae</taxon>
        <taxon>Kitasatospora</taxon>
    </lineage>
</organism>
<dbReference type="OrthoDB" id="20966at2"/>
<protein>
    <submittedName>
        <fullName evidence="3">Carbamoyl-phosphate synthase L subunit-like protein</fullName>
    </submittedName>
</protein>
<dbReference type="Proteomes" id="UP000317940">
    <property type="component" value="Unassembled WGS sequence"/>
</dbReference>
<sequence length="429" mass="44282">MTTAPTDRPAPPRVLFGSFDAERSWEARGGRSALPSLAPGPAAAALAGADELLLQLCGPRDLLLTGRPMVPELLADLRSHAALGAVATVPGDPAVPVEERLAAGAGAGLGASAHTPLPYAVLPVTPAAVAGLGGTAAVPEPAAVLAVNAKTWANAFCAAHGVEGAARTAGSAEELEREVGRLGYPVVLKSAHGVAGRGSMVVTDALRLGAVLRYQRARAADRGEPLLVQRLYQRAADFSAHFDLAPDGSMGEVAFRGMTNTGLSFAGSDTLDERVEARLRADDGYLRVLAALGAELGAAGYWGPVCVDGLIATDGTLVPVLDVNARLSMGRIALALDAAAPTRLTRLSFAAVRCSGEPRDSYLTIRRMLAEAGLAVTGDRGHGVRVLTAATLRAPVGRCYYVVQADTTEQVAESERRLRELLAQLPSAS</sequence>
<evidence type="ECO:0000313" key="3">
    <source>
        <dbReference type="EMBL" id="TWF98925.1"/>
    </source>
</evidence>